<dbReference type="InterPro" id="IPR006182">
    <property type="entry name" value="FliF_N_dom"/>
</dbReference>
<dbReference type="GO" id="GO:0005886">
    <property type="term" value="C:plasma membrane"/>
    <property type="evidence" value="ECO:0007669"/>
    <property type="project" value="UniProtKB-SubCell"/>
</dbReference>
<comment type="subcellular location">
    <subcellularLocation>
        <location evidence="1 9">Bacterial flagellum basal body</location>
    </subcellularLocation>
    <subcellularLocation>
        <location evidence="2">Cell membrane</location>
        <topology evidence="2">Multi-pass membrane protein</topology>
    </subcellularLocation>
</comment>
<dbReference type="Proteomes" id="UP000679284">
    <property type="component" value="Chromosome"/>
</dbReference>
<organism evidence="14 15">
    <name type="scientific">Falsirhodobacter algicola</name>
    <dbReference type="NCBI Taxonomy" id="2692330"/>
    <lineage>
        <taxon>Bacteria</taxon>
        <taxon>Pseudomonadati</taxon>
        <taxon>Pseudomonadota</taxon>
        <taxon>Alphaproteobacteria</taxon>
        <taxon>Rhodobacterales</taxon>
        <taxon>Paracoccaceae</taxon>
        <taxon>Falsirhodobacter</taxon>
    </lineage>
</organism>
<keyword evidence="14" id="KW-0966">Cell projection</keyword>
<dbReference type="PIRSF" id="PIRSF004862">
    <property type="entry name" value="FliF"/>
    <property type="match status" value="1"/>
</dbReference>
<dbReference type="Pfam" id="PF01514">
    <property type="entry name" value="YscJ_FliF"/>
    <property type="match status" value="1"/>
</dbReference>
<dbReference type="KEGG" id="fap:GR316_06380"/>
<dbReference type="GO" id="GO:0009431">
    <property type="term" value="C:bacterial-type flagellum basal body, MS ring"/>
    <property type="evidence" value="ECO:0007669"/>
    <property type="project" value="InterPro"/>
</dbReference>
<dbReference type="GO" id="GO:0003774">
    <property type="term" value="F:cytoskeletal motor activity"/>
    <property type="evidence" value="ECO:0007669"/>
    <property type="project" value="InterPro"/>
</dbReference>
<dbReference type="RefSeq" id="WP_211783137.1">
    <property type="nucleotide sequence ID" value="NZ_CP047289.1"/>
</dbReference>
<proteinExistence type="inferred from homology"/>
<gene>
    <name evidence="14" type="primary">fliF</name>
    <name evidence="14" type="ORF">GR316_06380</name>
</gene>
<keyword evidence="14" id="KW-0969">Cilium</keyword>
<evidence type="ECO:0000256" key="7">
    <source>
        <dbReference type="ARBA" id="ARBA00023136"/>
    </source>
</evidence>
<feature type="transmembrane region" description="Helical" evidence="11">
    <location>
        <begin position="17"/>
        <end position="38"/>
    </location>
</feature>
<keyword evidence="15" id="KW-1185">Reference proteome</keyword>
<evidence type="ECO:0000256" key="4">
    <source>
        <dbReference type="ARBA" id="ARBA00022475"/>
    </source>
</evidence>
<dbReference type="GO" id="GO:0071973">
    <property type="term" value="P:bacterial-type flagellum-dependent cell motility"/>
    <property type="evidence" value="ECO:0007669"/>
    <property type="project" value="InterPro"/>
</dbReference>
<feature type="compositionally biased region" description="Basic and acidic residues" evidence="10">
    <location>
        <begin position="305"/>
        <end position="317"/>
    </location>
</feature>
<keyword evidence="8 9" id="KW-0975">Bacterial flagellum</keyword>
<dbReference type="PRINTS" id="PR01009">
    <property type="entry name" value="FLGMRINGFLIF"/>
</dbReference>
<evidence type="ECO:0000259" key="12">
    <source>
        <dbReference type="Pfam" id="PF01514"/>
    </source>
</evidence>
<evidence type="ECO:0000256" key="5">
    <source>
        <dbReference type="ARBA" id="ARBA00022692"/>
    </source>
</evidence>
<evidence type="ECO:0000256" key="8">
    <source>
        <dbReference type="ARBA" id="ARBA00023143"/>
    </source>
</evidence>
<comment type="similarity">
    <text evidence="3 9">Belongs to the FliF family.</text>
</comment>
<dbReference type="AlphaFoldDB" id="A0A8J8MSZ6"/>
<evidence type="ECO:0000256" key="9">
    <source>
        <dbReference type="PIRNR" id="PIRNR004862"/>
    </source>
</evidence>
<dbReference type="InterPro" id="IPR045851">
    <property type="entry name" value="AMP-bd_C_sf"/>
</dbReference>
<dbReference type="InterPro" id="IPR000067">
    <property type="entry name" value="FlgMring_FliF"/>
</dbReference>
<dbReference type="InterPro" id="IPR013556">
    <property type="entry name" value="Flag_M-ring_C"/>
</dbReference>
<evidence type="ECO:0000256" key="2">
    <source>
        <dbReference type="ARBA" id="ARBA00004651"/>
    </source>
</evidence>
<reference evidence="14" key="1">
    <citation type="submission" date="2020-01" db="EMBL/GenBank/DDBJ databases">
        <authorList>
            <person name="Yang Y."/>
            <person name="Kwon Y.M."/>
        </authorList>
    </citation>
    <scope>NUCLEOTIDE SEQUENCE</scope>
    <source>
        <strain evidence="14">PG104</strain>
    </source>
</reference>
<evidence type="ECO:0000313" key="15">
    <source>
        <dbReference type="Proteomes" id="UP000679284"/>
    </source>
</evidence>
<feature type="compositionally biased region" description="Basic and acidic residues" evidence="10">
    <location>
        <begin position="251"/>
        <end position="262"/>
    </location>
</feature>
<protein>
    <recommendedName>
        <fullName evidence="9">Flagellar M-ring protein</fullName>
    </recommendedName>
</protein>
<dbReference type="Pfam" id="PF08345">
    <property type="entry name" value="YscJ_FliF_C"/>
    <property type="match status" value="1"/>
</dbReference>
<evidence type="ECO:0000256" key="1">
    <source>
        <dbReference type="ARBA" id="ARBA00004117"/>
    </source>
</evidence>
<feature type="domain" description="Flagellar M-ring C-terminal" evidence="13">
    <location>
        <begin position="231"/>
        <end position="390"/>
    </location>
</feature>
<keyword evidence="6 11" id="KW-1133">Transmembrane helix</keyword>
<keyword evidence="4" id="KW-1003">Cell membrane</keyword>
<name>A0A8J8MSZ6_9RHOB</name>
<evidence type="ECO:0000259" key="13">
    <source>
        <dbReference type="Pfam" id="PF08345"/>
    </source>
</evidence>
<accession>A0A8J8MSZ6</accession>
<feature type="region of interest" description="Disordered" evidence="10">
    <location>
        <begin position="251"/>
        <end position="317"/>
    </location>
</feature>
<keyword evidence="5 11" id="KW-0812">Transmembrane</keyword>
<dbReference type="InterPro" id="IPR043427">
    <property type="entry name" value="YscJ/FliF"/>
</dbReference>
<dbReference type="EMBL" id="CP047289">
    <property type="protein sequence ID" value="QUS35917.1"/>
    <property type="molecule type" value="Genomic_DNA"/>
</dbReference>
<feature type="transmembrane region" description="Helical" evidence="11">
    <location>
        <begin position="415"/>
        <end position="437"/>
    </location>
</feature>
<dbReference type="PANTHER" id="PTHR30046:SF0">
    <property type="entry name" value="FLAGELLAR M-RING PROTEIN"/>
    <property type="match status" value="1"/>
</dbReference>
<evidence type="ECO:0000313" key="14">
    <source>
        <dbReference type="EMBL" id="QUS35917.1"/>
    </source>
</evidence>
<feature type="domain" description="Flagellar M-ring N-terminal" evidence="12">
    <location>
        <begin position="38"/>
        <end position="204"/>
    </location>
</feature>
<evidence type="ECO:0000256" key="10">
    <source>
        <dbReference type="SAM" id="MobiDB-lite"/>
    </source>
</evidence>
<evidence type="ECO:0000256" key="11">
    <source>
        <dbReference type="SAM" id="Phobius"/>
    </source>
</evidence>
<comment type="function">
    <text evidence="9">The M ring may be actively involved in energy transduction.</text>
</comment>
<dbReference type="PANTHER" id="PTHR30046">
    <property type="entry name" value="FLAGELLAR M-RING PROTEIN"/>
    <property type="match status" value="1"/>
</dbReference>
<evidence type="ECO:0000256" key="3">
    <source>
        <dbReference type="ARBA" id="ARBA00007971"/>
    </source>
</evidence>
<evidence type="ECO:0000256" key="6">
    <source>
        <dbReference type="ARBA" id="ARBA00022989"/>
    </source>
</evidence>
<dbReference type="NCBIfam" id="TIGR00206">
    <property type="entry name" value="fliF"/>
    <property type="match status" value="1"/>
</dbReference>
<keyword evidence="7 11" id="KW-0472">Membrane</keyword>
<keyword evidence="14" id="KW-0282">Flagellum</keyword>
<sequence length="501" mass="53117">MQNVLAQWRALTLGRRIIVGGATVAMFLAIIGLSRLAAQPDMALLYSGLDASAAGEVVAALEQAGAVYDVQGNAIRVDATQRDRLRLMLATQGLPATGIAGYEILDGLSGFGTTSQMFDAAYLRAKEGELARTILAMPGLRAARVHLAAPQAQPFRRDVRPTASVTVTMGQGVLTQTQADALKHLVAGAVPGLQTADVAVIDAVAGLIEPAAAAPSADRAETLRRNVERLLEARVGPGRAVVEVSVDVETEREQITERRFDPQGRVAISSETSERSSRDSGASGAVTVASNLPEGDAGADPRQSQNDETRETVNYEVSETQRDVLRVPGAIRKLGIAVLVDGVQVPDAQGVPQWQPRPEEELTALRDLVASAVGLDTARGDVLTLRSLQFEAAAPQGTLAEGAAGWRQAIRPMQALQLGVLALVALVLGLFVLRPILTARREALPPPAPLLALPGTVPPDAELVEAPAEEEPVARLRRLIEARQVESVEVLRGWMTEEERA</sequence>
<dbReference type="Gene3D" id="3.30.300.30">
    <property type="match status" value="1"/>
</dbReference>